<accession>A0A1D7V3F0</accession>
<dbReference type="OrthoDB" id="1403541at2"/>
<reference evidence="1 2" key="1">
    <citation type="submission" date="2016-04" db="EMBL/GenBank/DDBJ databases">
        <title>Complete genome seqeunce of Leptospira alstonii serovar Room22.</title>
        <authorList>
            <person name="Nally J.E."/>
            <person name="Bayles D.O."/>
            <person name="Hurley D."/>
            <person name="Fanning S."/>
            <person name="McMahon B.J."/>
            <person name="Arent Z."/>
        </authorList>
    </citation>
    <scope>NUCLEOTIDE SEQUENCE [LARGE SCALE GENOMIC DNA]</scope>
    <source>
        <strain evidence="1 2">GWTS #1</strain>
    </source>
</reference>
<dbReference type="InterPro" id="IPR025534">
    <property type="entry name" value="DUF4420"/>
</dbReference>
<keyword evidence="2" id="KW-1185">Reference proteome</keyword>
<dbReference type="Proteomes" id="UP000094197">
    <property type="component" value="Chromosome 2"/>
</dbReference>
<evidence type="ECO:0000313" key="2">
    <source>
        <dbReference type="Proteomes" id="UP000094197"/>
    </source>
</evidence>
<dbReference type="KEGG" id="laj:A0128_20310"/>
<dbReference type="Pfam" id="PF14390">
    <property type="entry name" value="DUF4420"/>
    <property type="match status" value="1"/>
</dbReference>
<evidence type="ECO:0000313" key="1">
    <source>
        <dbReference type="EMBL" id="AOP36364.1"/>
    </source>
</evidence>
<dbReference type="RefSeq" id="WP_069609584.1">
    <property type="nucleotide sequence ID" value="NZ_CP015218.1"/>
</dbReference>
<gene>
    <name evidence="1" type="ORF">A0128_20310</name>
</gene>
<sequence>MNQLLKLFESINVENESECIFTKKLSQSSIYRVGKDKEGLPYFLISIDIKKSSRSLLPISLQNLSVVHDVYCKIFEKNEFEDYFTIIKCTSLDQLLHQYFFEIILSLLRVIKEQPSEEEINLFIRKIVDLFICIDEEPKKSVQGLWAELFLINESLDKRLLISSWHEIPSNIFDFQNSSTNLEVKSTLSNFRRHSFNYEQLKPDPFRQSFVISILMKENSRGTNIRELIEAIRKSLKGDSNSIIKVDQIIYSSVGKNWQHIDSFKFDIEFSKKSTKIYSIVDIPCIQHNIPNELSKIRFDCDLSNIKPISPSLKNKDELLKVISVL</sequence>
<name>A0A1D7V3F0_9LEPT</name>
<dbReference type="AlphaFoldDB" id="A0A1D7V3F0"/>
<organism evidence="1 2">
    <name type="scientific">Leptospira tipperaryensis</name>
    <dbReference type="NCBI Taxonomy" id="2564040"/>
    <lineage>
        <taxon>Bacteria</taxon>
        <taxon>Pseudomonadati</taxon>
        <taxon>Spirochaetota</taxon>
        <taxon>Spirochaetia</taxon>
        <taxon>Leptospirales</taxon>
        <taxon>Leptospiraceae</taxon>
        <taxon>Leptospira</taxon>
    </lineage>
</organism>
<dbReference type="EMBL" id="CP015218">
    <property type="protein sequence ID" value="AOP36364.1"/>
    <property type="molecule type" value="Genomic_DNA"/>
</dbReference>
<evidence type="ECO:0008006" key="3">
    <source>
        <dbReference type="Google" id="ProtNLM"/>
    </source>
</evidence>
<protein>
    <recommendedName>
        <fullName evidence="3">PD-(D/E)XK motif protein</fullName>
    </recommendedName>
</protein>
<proteinExistence type="predicted"/>